<keyword evidence="3" id="KW-1185">Reference proteome</keyword>
<dbReference type="RefSeq" id="WP_112437581.1">
    <property type="nucleotide sequence ID" value="NZ_CP030073.1"/>
</dbReference>
<name>A0A2Z4JA00_9ACTN</name>
<dbReference type="EMBL" id="CP030073">
    <property type="protein sequence ID" value="AWW35387.1"/>
    <property type="molecule type" value="Genomic_DNA"/>
</dbReference>
<dbReference type="AlphaFoldDB" id="A0A2Z4JA00"/>
<dbReference type="EMBL" id="CP030073">
    <property type="protein sequence ID" value="AWW42052.1"/>
    <property type="molecule type" value="Genomic_DNA"/>
</dbReference>
<evidence type="ECO:0000313" key="1">
    <source>
        <dbReference type="EMBL" id="AWW35387.1"/>
    </source>
</evidence>
<dbReference type="KEGG" id="scad:DN051_40135"/>
<evidence type="ECO:0000313" key="3">
    <source>
        <dbReference type="Proteomes" id="UP000249616"/>
    </source>
</evidence>
<evidence type="ECO:0000313" key="2">
    <source>
        <dbReference type="EMBL" id="AWW42052.1"/>
    </source>
</evidence>
<dbReference type="Proteomes" id="UP000249616">
    <property type="component" value="Chromosome"/>
</dbReference>
<organism evidence="2 3">
    <name type="scientific">Streptomyces cadmiisoli</name>
    <dbReference type="NCBI Taxonomy" id="2184053"/>
    <lineage>
        <taxon>Bacteria</taxon>
        <taxon>Bacillati</taxon>
        <taxon>Actinomycetota</taxon>
        <taxon>Actinomycetes</taxon>
        <taxon>Kitasatosporales</taxon>
        <taxon>Streptomycetaceae</taxon>
        <taxon>Streptomyces</taxon>
        <taxon>Streptomyces aurantiacus group</taxon>
    </lineage>
</organism>
<dbReference type="KEGG" id="scad:DN051_00675"/>
<dbReference type="NCBIfam" id="NF033691">
    <property type="entry name" value="immunity_MafI"/>
    <property type="match status" value="1"/>
</dbReference>
<dbReference type="InterPro" id="IPR047880">
    <property type="entry name" value="MafI-like"/>
</dbReference>
<accession>A0A2Z4JA00</accession>
<protein>
    <submittedName>
        <fullName evidence="2">Uncharacterized protein</fullName>
    </submittedName>
</protein>
<proteinExistence type="predicted"/>
<sequence>MVQSYAAWEKRVQDLVESLTGPDSERMRGHVLDFLRAGEHGLAVETLADWIGDLEEPAVVAPADRARVLELASDFPEETRIRVRHALTDSCRRMRHKVGGVLMTGQRVHRALDSFFWQ</sequence>
<gene>
    <name evidence="1" type="ORF">DN051_00675</name>
    <name evidence="2" type="ORF">DN051_40135</name>
</gene>
<reference evidence="2 3" key="1">
    <citation type="journal article" date="2019" name="Int. J. Syst. Evol. Microbiol.">
        <title>Streptomyces cadmiisoli sp. nov., a novel actinomycete isolated from cadmium-contaminated soil.</title>
        <authorList>
            <person name="Li K."/>
            <person name="Tang X."/>
            <person name="Zhao J."/>
            <person name="Guo Y."/>
            <person name="Tang Y."/>
            <person name="Gao J."/>
        </authorList>
    </citation>
    <scope>NUCLEOTIDE SEQUENCE [LARGE SCALE GENOMIC DNA]</scope>
    <source>
        <strain evidence="2 3">ZFG47</strain>
    </source>
</reference>